<evidence type="ECO:0000256" key="1">
    <source>
        <dbReference type="SAM" id="MobiDB-lite"/>
    </source>
</evidence>
<feature type="region of interest" description="Disordered" evidence="1">
    <location>
        <begin position="63"/>
        <end position="84"/>
    </location>
</feature>
<accession>A0A8S5PEX3</accession>
<proteinExistence type="predicted"/>
<evidence type="ECO:0000313" key="2">
    <source>
        <dbReference type="EMBL" id="DAE05173.1"/>
    </source>
</evidence>
<protein>
    <submittedName>
        <fullName evidence="2">Partner and localizer of BRCA2 Coiled coil, Homologous recombination</fullName>
    </submittedName>
</protein>
<sequence length="84" mass="9167">MRAVKENKEYTIEESQKGFYLGQGFDIYDDAGDLVEAGAGKTVSYEEYAALQEKLEALEAELQKAQSQGKGKNKGVETVEDGGN</sequence>
<organism evidence="2">
    <name type="scientific">Siphoviridae sp. ctZ1O5</name>
    <dbReference type="NCBI Taxonomy" id="2825555"/>
    <lineage>
        <taxon>Viruses</taxon>
        <taxon>Duplodnaviria</taxon>
        <taxon>Heunggongvirae</taxon>
        <taxon>Uroviricota</taxon>
        <taxon>Caudoviricetes</taxon>
    </lineage>
</organism>
<name>A0A8S5PEX3_9CAUD</name>
<dbReference type="EMBL" id="BK015404">
    <property type="protein sequence ID" value="DAE05173.1"/>
    <property type="molecule type" value="Genomic_DNA"/>
</dbReference>
<reference evidence="2" key="1">
    <citation type="journal article" date="2021" name="Proc. Natl. Acad. Sci. U.S.A.">
        <title>A Catalog of Tens of Thousands of Viruses from Human Metagenomes Reveals Hidden Associations with Chronic Diseases.</title>
        <authorList>
            <person name="Tisza M.J."/>
            <person name="Buck C.B."/>
        </authorList>
    </citation>
    <scope>NUCLEOTIDE SEQUENCE</scope>
    <source>
        <strain evidence="2">CtZ1O5</strain>
    </source>
</reference>